<reference evidence="2" key="1">
    <citation type="submission" date="2014-09" db="EMBL/GenBank/DDBJ databases">
        <title>Draft genome sequence of an oleaginous Mucoromycotina fungus Mucor ambiguus NBRC6742.</title>
        <authorList>
            <person name="Takeda I."/>
            <person name="Yamane N."/>
            <person name="Morita T."/>
            <person name="Tamano K."/>
            <person name="Machida M."/>
            <person name="Baker S."/>
            <person name="Koike H."/>
        </authorList>
    </citation>
    <scope>NUCLEOTIDE SEQUENCE</scope>
    <source>
        <strain evidence="2">NBRC 6742</strain>
    </source>
</reference>
<dbReference type="EMBL" id="DF836383">
    <property type="protein sequence ID" value="GAN05533.1"/>
    <property type="molecule type" value="Genomic_DNA"/>
</dbReference>
<sequence>MTDCTHWAIFNSSRPTVPITRLSLGALRRYWYPAKGTITSRMGPLIQLSVSVLLSTALWHLFWSLEIATKAFTPWWR</sequence>
<accession>A0A0C9MTU2</accession>
<dbReference type="AlphaFoldDB" id="A0A0C9MTU2"/>
<evidence type="ECO:0000256" key="1">
    <source>
        <dbReference type="SAM" id="Phobius"/>
    </source>
</evidence>
<name>A0A0C9MTU2_9FUNG</name>
<keyword evidence="1" id="KW-0472">Membrane</keyword>
<feature type="transmembrane region" description="Helical" evidence="1">
    <location>
        <begin position="45"/>
        <end position="65"/>
    </location>
</feature>
<dbReference type="STRING" id="91626.A0A0C9MTU2"/>
<keyword evidence="1" id="KW-1133">Transmembrane helix</keyword>
<keyword evidence="1" id="KW-0812">Transmembrane</keyword>
<protein>
    <submittedName>
        <fullName evidence="2">Uncharacterized protein</fullName>
    </submittedName>
</protein>
<dbReference type="Proteomes" id="UP000053815">
    <property type="component" value="Unassembled WGS sequence"/>
</dbReference>
<organism evidence="2">
    <name type="scientific">Mucor ambiguus</name>
    <dbReference type="NCBI Taxonomy" id="91626"/>
    <lineage>
        <taxon>Eukaryota</taxon>
        <taxon>Fungi</taxon>
        <taxon>Fungi incertae sedis</taxon>
        <taxon>Mucoromycota</taxon>
        <taxon>Mucoromycotina</taxon>
        <taxon>Mucoromycetes</taxon>
        <taxon>Mucorales</taxon>
        <taxon>Mucorineae</taxon>
        <taxon>Mucoraceae</taxon>
        <taxon>Mucor</taxon>
    </lineage>
</organism>
<gene>
    <name evidence="2" type="ORF">MAM1_0094c05004</name>
</gene>
<proteinExistence type="predicted"/>
<dbReference type="OrthoDB" id="2277046at2759"/>
<keyword evidence="3" id="KW-1185">Reference proteome</keyword>
<evidence type="ECO:0000313" key="3">
    <source>
        <dbReference type="Proteomes" id="UP000053815"/>
    </source>
</evidence>
<evidence type="ECO:0000313" key="2">
    <source>
        <dbReference type="EMBL" id="GAN05533.1"/>
    </source>
</evidence>